<dbReference type="InterPro" id="IPR036259">
    <property type="entry name" value="MFS_trans_sf"/>
</dbReference>
<evidence type="ECO:0000256" key="9">
    <source>
        <dbReference type="SAM" id="Coils"/>
    </source>
</evidence>
<keyword evidence="7 11" id="KW-0472">Membrane</keyword>
<evidence type="ECO:0000256" key="8">
    <source>
        <dbReference type="ARBA" id="ARBA00044504"/>
    </source>
</evidence>
<keyword evidence="5" id="KW-0769">Symport</keyword>
<dbReference type="GO" id="GO:0006817">
    <property type="term" value="P:phosphate ion transport"/>
    <property type="evidence" value="ECO:0007669"/>
    <property type="project" value="UniProtKB-KW"/>
</dbReference>
<gene>
    <name evidence="13" type="ORF">Lalb_Chr10g0094631</name>
</gene>
<dbReference type="PROSITE" id="PS50850">
    <property type="entry name" value="MFS"/>
    <property type="match status" value="1"/>
</dbReference>
<keyword evidence="6 11" id="KW-1133">Transmembrane helix</keyword>
<evidence type="ECO:0000256" key="11">
    <source>
        <dbReference type="SAM" id="Phobius"/>
    </source>
</evidence>
<evidence type="ECO:0000313" key="14">
    <source>
        <dbReference type="Proteomes" id="UP000447434"/>
    </source>
</evidence>
<feature type="transmembrane region" description="Helical" evidence="11">
    <location>
        <begin position="69"/>
        <end position="88"/>
    </location>
</feature>
<feature type="transmembrane region" description="Helical" evidence="11">
    <location>
        <begin position="349"/>
        <end position="367"/>
    </location>
</feature>
<dbReference type="Pfam" id="PF00083">
    <property type="entry name" value="Sugar_tr"/>
    <property type="match status" value="1"/>
</dbReference>
<feature type="transmembrane region" description="Helical" evidence="11">
    <location>
        <begin position="443"/>
        <end position="463"/>
    </location>
</feature>
<dbReference type="EMBL" id="WOCE01000010">
    <property type="protein sequence ID" value="KAE9605185.1"/>
    <property type="molecule type" value="Genomic_DNA"/>
</dbReference>
<feature type="coiled-coil region" evidence="9">
    <location>
        <begin position="251"/>
        <end position="278"/>
    </location>
</feature>
<dbReference type="PANTHER" id="PTHR24064">
    <property type="entry name" value="SOLUTE CARRIER FAMILY 22 MEMBER"/>
    <property type="match status" value="1"/>
</dbReference>
<reference evidence="14" key="1">
    <citation type="journal article" date="2020" name="Nat. Commun.">
        <title>Genome sequence of the cluster root forming white lupin.</title>
        <authorList>
            <person name="Hufnagel B."/>
            <person name="Marques A."/>
            <person name="Soriano A."/>
            <person name="Marques L."/>
            <person name="Divol F."/>
            <person name="Doumas P."/>
            <person name="Sallet E."/>
            <person name="Mancinotti D."/>
            <person name="Carrere S."/>
            <person name="Marande W."/>
            <person name="Arribat S."/>
            <person name="Keller J."/>
            <person name="Huneau C."/>
            <person name="Blein T."/>
            <person name="Aime D."/>
            <person name="Laguerre M."/>
            <person name="Taylor J."/>
            <person name="Schubert V."/>
            <person name="Nelson M."/>
            <person name="Geu-Flores F."/>
            <person name="Crespi M."/>
            <person name="Gallardo-Guerrero K."/>
            <person name="Delaux P.-M."/>
            <person name="Salse J."/>
            <person name="Berges H."/>
            <person name="Guyot R."/>
            <person name="Gouzy J."/>
            <person name="Peret B."/>
        </authorList>
    </citation>
    <scope>NUCLEOTIDE SEQUENCE [LARGE SCALE GENOMIC DNA]</scope>
    <source>
        <strain evidence="14">cv. Amiga</strain>
    </source>
</reference>
<evidence type="ECO:0000256" key="6">
    <source>
        <dbReference type="ARBA" id="ARBA00022989"/>
    </source>
</evidence>
<proteinExistence type="inferred from homology"/>
<dbReference type="OrthoDB" id="433512at2759"/>
<keyword evidence="2" id="KW-0813">Transport</keyword>
<evidence type="ECO:0000256" key="3">
    <source>
        <dbReference type="ARBA" id="ARBA00022592"/>
    </source>
</evidence>
<keyword evidence="3" id="KW-0592">Phosphate transport</keyword>
<dbReference type="GO" id="GO:0009610">
    <property type="term" value="P:response to symbiotic fungus"/>
    <property type="evidence" value="ECO:0007669"/>
    <property type="project" value="UniProtKB-ARBA"/>
</dbReference>
<comment type="subcellular location">
    <subcellularLocation>
        <location evidence="1">Membrane</location>
        <topology evidence="1">Multi-pass membrane protein</topology>
    </subcellularLocation>
</comment>
<dbReference type="AlphaFoldDB" id="A0A6A4PU29"/>
<evidence type="ECO:0000259" key="12">
    <source>
        <dbReference type="PROSITE" id="PS50850"/>
    </source>
</evidence>
<feature type="transmembrane region" description="Helical" evidence="11">
    <location>
        <begin position="373"/>
        <end position="392"/>
    </location>
</feature>
<dbReference type="InterPro" id="IPR020846">
    <property type="entry name" value="MFS_dom"/>
</dbReference>
<sequence>MANDQLGVLTALDSAKTQWYHFTAIIIAGMGFFTDAYDLFSIANVTKLLGRIYYTQQGAPKPGSLPPHVSLAVNGVALCGTLTGQLFFGWLGDKLGRKKVYGLTLAIMVFSSIASGLSFGNTPKGVIATLCFFRFWLGFGIGGDYPLSATIMSEYANKKTRGAFIAAVFAMQGFGILFGGIVALVISTIFDHAYSAPTYALNPEASLVPQADYVWRLILMLGALPAALTYYWRMKMPETARYTALVAKNAKQAAEDMSRVLQVEIEAEQEKVDKLTVRENNNFGLFSKEFVKRHGLHLVGTCSTWFLLDIAYYSSNLFQKDIYTSIGWLPPASEMNAIHEVFRVSKAQVLIALCGTVPGYWFTVAFIDYLGRFFIQLMGFFFMTVFMFALAIPYDHWTKKENRVGFLVMYALTFFFSNFGPNATTFIVPAEIFPARLRSTCHGISAASGKAGAIVGAFGFLYASESKDLAKRDAGYPAGIGMKNTLLVLAVCNCLGMFFTFLVPESKGKSLEELSGENEKENNDDTSQHPTASSRTVPV</sequence>
<feature type="region of interest" description="Disordered" evidence="10">
    <location>
        <begin position="512"/>
        <end position="539"/>
    </location>
</feature>
<dbReference type="CDD" id="cd17364">
    <property type="entry name" value="MFS_PhT"/>
    <property type="match status" value="1"/>
</dbReference>
<dbReference type="InterPro" id="IPR005828">
    <property type="entry name" value="MFS_sugar_transport-like"/>
</dbReference>
<organism evidence="13 14">
    <name type="scientific">Lupinus albus</name>
    <name type="common">White lupine</name>
    <name type="synonym">Lupinus termis</name>
    <dbReference type="NCBI Taxonomy" id="3870"/>
    <lineage>
        <taxon>Eukaryota</taxon>
        <taxon>Viridiplantae</taxon>
        <taxon>Streptophyta</taxon>
        <taxon>Embryophyta</taxon>
        <taxon>Tracheophyta</taxon>
        <taxon>Spermatophyta</taxon>
        <taxon>Magnoliopsida</taxon>
        <taxon>eudicotyledons</taxon>
        <taxon>Gunneridae</taxon>
        <taxon>Pentapetalae</taxon>
        <taxon>rosids</taxon>
        <taxon>fabids</taxon>
        <taxon>Fabales</taxon>
        <taxon>Fabaceae</taxon>
        <taxon>Papilionoideae</taxon>
        <taxon>50 kb inversion clade</taxon>
        <taxon>genistoids sensu lato</taxon>
        <taxon>core genistoids</taxon>
        <taxon>Genisteae</taxon>
        <taxon>Lupinus</taxon>
    </lineage>
</organism>
<keyword evidence="14" id="KW-1185">Reference proteome</keyword>
<dbReference type="NCBIfam" id="TIGR00887">
    <property type="entry name" value="2A0109"/>
    <property type="match status" value="1"/>
</dbReference>
<dbReference type="Gene3D" id="1.20.1250.20">
    <property type="entry name" value="MFS general substrate transporter like domains"/>
    <property type="match status" value="2"/>
</dbReference>
<feature type="compositionally biased region" description="Polar residues" evidence="10">
    <location>
        <begin position="528"/>
        <end position="539"/>
    </location>
</feature>
<dbReference type="GO" id="GO:0015293">
    <property type="term" value="F:symporter activity"/>
    <property type="evidence" value="ECO:0007669"/>
    <property type="project" value="UniProtKB-KW"/>
</dbReference>
<feature type="transmembrane region" description="Helical" evidence="11">
    <location>
        <begin position="404"/>
        <end position="423"/>
    </location>
</feature>
<feature type="transmembrane region" description="Helical" evidence="11">
    <location>
        <begin position="484"/>
        <end position="503"/>
    </location>
</feature>
<dbReference type="GO" id="GO:0036377">
    <property type="term" value="P:arbuscular mycorrhizal association"/>
    <property type="evidence" value="ECO:0007669"/>
    <property type="project" value="UniProtKB-ARBA"/>
</dbReference>
<feature type="transmembrane region" description="Helical" evidence="11">
    <location>
        <begin position="100"/>
        <end position="119"/>
    </location>
</feature>
<keyword evidence="4 11" id="KW-0812">Transmembrane</keyword>
<accession>A0A6A4PU29</accession>
<feature type="transmembrane region" description="Helical" evidence="11">
    <location>
        <begin position="163"/>
        <end position="190"/>
    </location>
</feature>
<name>A0A6A4PU29_LUPAL</name>
<dbReference type="GO" id="GO:0005315">
    <property type="term" value="F:phosphate transmembrane transporter activity"/>
    <property type="evidence" value="ECO:0007669"/>
    <property type="project" value="InterPro"/>
</dbReference>
<dbReference type="GO" id="GO:0016020">
    <property type="term" value="C:membrane"/>
    <property type="evidence" value="ECO:0007669"/>
    <property type="project" value="UniProtKB-SubCell"/>
</dbReference>
<evidence type="ECO:0000256" key="10">
    <source>
        <dbReference type="SAM" id="MobiDB-lite"/>
    </source>
</evidence>
<dbReference type="InterPro" id="IPR004738">
    <property type="entry name" value="Phos_permease"/>
</dbReference>
<feature type="transmembrane region" description="Helical" evidence="11">
    <location>
        <begin position="213"/>
        <end position="232"/>
    </location>
</feature>
<evidence type="ECO:0000256" key="1">
    <source>
        <dbReference type="ARBA" id="ARBA00004141"/>
    </source>
</evidence>
<evidence type="ECO:0000256" key="2">
    <source>
        <dbReference type="ARBA" id="ARBA00022448"/>
    </source>
</evidence>
<comment type="caution">
    <text evidence="13">The sequence shown here is derived from an EMBL/GenBank/DDBJ whole genome shotgun (WGS) entry which is preliminary data.</text>
</comment>
<dbReference type="FunFam" id="1.20.1250.20:FF:000175">
    <property type="entry name" value="Inorganic phosphate transporter 1-6"/>
    <property type="match status" value="1"/>
</dbReference>
<comment type="similarity">
    <text evidence="8">Belongs to the major facilitator superfamily. Phosphate:H(+) symporter (TC 2.A.1.9) family.</text>
</comment>
<feature type="domain" description="Major facilitator superfamily (MFS) profile" evidence="12">
    <location>
        <begin position="24"/>
        <end position="508"/>
    </location>
</feature>
<evidence type="ECO:0000313" key="13">
    <source>
        <dbReference type="EMBL" id="KAE9605185.1"/>
    </source>
</evidence>
<evidence type="ECO:0000256" key="7">
    <source>
        <dbReference type="ARBA" id="ARBA00023136"/>
    </source>
</evidence>
<dbReference type="GO" id="GO:0031669">
    <property type="term" value="P:cellular response to nutrient levels"/>
    <property type="evidence" value="ECO:0007669"/>
    <property type="project" value="UniProtKB-ARBA"/>
</dbReference>
<protein>
    <submittedName>
        <fullName evidence="13">Putative phosphate-transporting ATPase</fullName>
    </submittedName>
</protein>
<evidence type="ECO:0000256" key="5">
    <source>
        <dbReference type="ARBA" id="ARBA00022847"/>
    </source>
</evidence>
<dbReference type="SUPFAM" id="SSF103473">
    <property type="entry name" value="MFS general substrate transporter"/>
    <property type="match status" value="1"/>
</dbReference>
<feature type="compositionally biased region" description="Basic and acidic residues" evidence="10">
    <location>
        <begin position="512"/>
        <end position="527"/>
    </location>
</feature>
<dbReference type="Proteomes" id="UP000447434">
    <property type="component" value="Chromosome 10"/>
</dbReference>
<evidence type="ECO:0000256" key="4">
    <source>
        <dbReference type="ARBA" id="ARBA00022692"/>
    </source>
</evidence>
<keyword evidence="9" id="KW-0175">Coiled coil</keyword>